<organism evidence="5 6">
    <name type="scientific">Rhodoferax ferrireducens</name>
    <dbReference type="NCBI Taxonomy" id="192843"/>
    <lineage>
        <taxon>Bacteria</taxon>
        <taxon>Pseudomonadati</taxon>
        <taxon>Pseudomonadota</taxon>
        <taxon>Betaproteobacteria</taxon>
        <taxon>Burkholderiales</taxon>
        <taxon>Comamonadaceae</taxon>
        <taxon>Rhodoferax</taxon>
    </lineage>
</organism>
<evidence type="ECO:0000313" key="6">
    <source>
        <dbReference type="Proteomes" id="UP001180487"/>
    </source>
</evidence>
<accession>A0ABU2C8M4</accession>
<dbReference type="InterPro" id="IPR043129">
    <property type="entry name" value="ATPase_NBD"/>
</dbReference>
<reference evidence="5 6" key="1">
    <citation type="submission" date="2023-07" db="EMBL/GenBank/DDBJ databases">
        <title>Sorghum-associated microbial communities from plants grown in Nebraska, USA.</title>
        <authorList>
            <person name="Schachtman D."/>
        </authorList>
    </citation>
    <scope>NUCLEOTIDE SEQUENCE [LARGE SCALE GENOMIC DNA]</scope>
    <source>
        <strain evidence="5 6">BE313</strain>
    </source>
</reference>
<keyword evidence="3 5" id="KW-0418">Kinase</keyword>
<dbReference type="GO" id="GO:0016301">
    <property type="term" value="F:kinase activity"/>
    <property type="evidence" value="ECO:0007669"/>
    <property type="project" value="UniProtKB-KW"/>
</dbReference>
<sequence>MALDLTLVIDIGKSHAKLLLVDDSGEVLEQHGRKNAPVAAPLGYSALDIGGLTDWICSTLAASRLTRRCARVVPCTHGAAFVALDDEGLAWPPLDYEFDGYASQTSALHQAYQRQRDGFNATLSPDLPMGLNAARQLYWLQHTHPEAWARTRTLLPYPQYWAWWLSGVAASEVSSLGCHTQLWLPDAHGYSQLAQTQGWAALFAPLAPAWQVLGTVRPELAEALGLPKSCEIHVGVHDSNACLARYLASEQDLTVVSSGTWTVLMAPDAPTTTLDAERDMLCNVNVRSQATPTARFMGGREFAALLDGAPADLGTPADVAALLQSQTLALPSFAPQGGPFMQRVGEVLRAGQAVGLQDLPPAARSALAALYCAQVTAWLVGQLRPGNPASTVVIEGPLARNPLYLGLLQALLPGHRCCASLDAMEGTARGAWMLSHWAQPWAAQQLQAVPGLHLPGLLPYHADWCARLHTS</sequence>
<dbReference type="Pfam" id="PF21546">
    <property type="entry name" value="FGGY_C_2"/>
    <property type="match status" value="1"/>
</dbReference>
<dbReference type="Proteomes" id="UP001180487">
    <property type="component" value="Unassembled WGS sequence"/>
</dbReference>
<dbReference type="SUPFAM" id="SSF53067">
    <property type="entry name" value="Actin-like ATPase domain"/>
    <property type="match status" value="2"/>
</dbReference>
<evidence type="ECO:0000256" key="2">
    <source>
        <dbReference type="ARBA" id="ARBA00022679"/>
    </source>
</evidence>
<keyword evidence="2" id="KW-0808">Transferase</keyword>
<proteinExistence type="inferred from homology"/>
<dbReference type="RefSeq" id="WP_310373281.1">
    <property type="nucleotide sequence ID" value="NZ_JAVDXT010000002.1"/>
</dbReference>
<evidence type="ECO:0000256" key="3">
    <source>
        <dbReference type="ARBA" id="ARBA00022777"/>
    </source>
</evidence>
<feature type="domain" description="Carbohydrate kinase FGGY C-terminal" evidence="4">
    <location>
        <begin position="251"/>
        <end position="437"/>
    </location>
</feature>
<evidence type="ECO:0000256" key="1">
    <source>
        <dbReference type="ARBA" id="ARBA00009156"/>
    </source>
</evidence>
<dbReference type="Gene3D" id="3.30.420.40">
    <property type="match status" value="2"/>
</dbReference>
<dbReference type="InterPro" id="IPR049382">
    <property type="entry name" value="FGGY_C_2"/>
</dbReference>
<dbReference type="PANTHER" id="PTHR43095:SF5">
    <property type="entry name" value="XYLULOSE KINASE"/>
    <property type="match status" value="1"/>
</dbReference>
<dbReference type="InterPro" id="IPR050406">
    <property type="entry name" value="FGGY_Carb_Kinase"/>
</dbReference>
<dbReference type="PANTHER" id="PTHR43095">
    <property type="entry name" value="SUGAR KINASE"/>
    <property type="match status" value="1"/>
</dbReference>
<keyword evidence="6" id="KW-1185">Reference proteome</keyword>
<dbReference type="EMBL" id="JAVDXT010000002">
    <property type="protein sequence ID" value="MDR7377683.1"/>
    <property type="molecule type" value="Genomic_DNA"/>
</dbReference>
<gene>
    <name evidence="5" type="ORF">J2X19_002362</name>
</gene>
<evidence type="ECO:0000313" key="5">
    <source>
        <dbReference type="EMBL" id="MDR7377683.1"/>
    </source>
</evidence>
<name>A0ABU2C8M4_9BURK</name>
<comment type="caution">
    <text evidence="5">The sequence shown here is derived from an EMBL/GenBank/DDBJ whole genome shotgun (WGS) entry which is preliminary data.</text>
</comment>
<dbReference type="CDD" id="cd07772">
    <property type="entry name" value="ASKHA_NBD_FGGY_NaCK-like"/>
    <property type="match status" value="1"/>
</dbReference>
<comment type="similarity">
    <text evidence="1">Belongs to the FGGY kinase family.</text>
</comment>
<evidence type="ECO:0000259" key="4">
    <source>
        <dbReference type="Pfam" id="PF21546"/>
    </source>
</evidence>
<protein>
    <submittedName>
        <fullName evidence="5">Sugar (Pentulose or hexulose) kinase</fullName>
    </submittedName>
</protein>